<keyword evidence="1 4" id="KW-0808">Transferase</keyword>
<dbReference type="Proteomes" id="UP000292209">
    <property type="component" value="Unassembled WGS sequence"/>
</dbReference>
<dbReference type="AlphaFoldDB" id="A0A4Q7PAQ6"/>
<name>A0A4Q7PAQ6_9BACT</name>
<dbReference type="CDD" id="cd04301">
    <property type="entry name" value="NAT_SF"/>
    <property type="match status" value="1"/>
</dbReference>
<evidence type="ECO:0000259" key="3">
    <source>
        <dbReference type="PROSITE" id="PS51186"/>
    </source>
</evidence>
<comment type="caution">
    <text evidence="4">The sequence shown here is derived from an EMBL/GenBank/DDBJ whole genome shotgun (WGS) entry which is preliminary data.</text>
</comment>
<evidence type="ECO:0000313" key="5">
    <source>
        <dbReference type="Proteomes" id="UP000292209"/>
    </source>
</evidence>
<dbReference type="GO" id="GO:0008080">
    <property type="term" value="F:N-acetyltransferase activity"/>
    <property type="evidence" value="ECO:0007669"/>
    <property type="project" value="InterPro"/>
</dbReference>
<keyword evidence="5" id="KW-1185">Reference proteome</keyword>
<evidence type="ECO:0000313" key="4">
    <source>
        <dbReference type="EMBL" id="RZS97047.1"/>
    </source>
</evidence>
<dbReference type="InterPro" id="IPR016181">
    <property type="entry name" value="Acyl_CoA_acyltransferase"/>
</dbReference>
<feature type="domain" description="N-acetyltransferase" evidence="3">
    <location>
        <begin position="32"/>
        <end position="171"/>
    </location>
</feature>
<dbReference type="InterPro" id="IPR045039">
    <property type="entry name" value="NSI-like"/>
</dbReference>
<dbReference type="SUPFAM" id="SSF55729">
    <property type="entry name" value="Acyl-CoA N-acyltransferases (Nat)"/>
    <property type="match status" value="1"/>
</dbReference>
<keyword evidence="2" id="KW-0012">Acyltransferase</keyword>
<dbReference type="PROSITE" id="PS51186">
    <property type="entry name" value="GNAT"/>
    <property type="match status" value="1"/>
</dbReference>
<dbReference type="GO" id="GO:0005737">
    <property type="term" value="C:cytoplasm"/>
    <property type="evidence" value="ECO:0007669"/>
    <property type="project" value="TreeGrafter"/>
</dbReference>
<dbReference type="EMBL" id="SGXG01000001">
    <property type="protein sequence ID" value="RZS97047.1"/>
    <property type="molecule type" value="Genomic_DNA"/>
</dbReference>
<dbReference type="PANTHER" id="PTHR43626">
    <property type="entry name" value="ACYL-COA N-ACYLTRANSFERASE"/>
    <property type="match status" value="1"/>
</dbReference>
<proteinExistence type="predicted"/>
<dbReference type="InterPro" id="IPR000182">
    <property type="entry name" value="GNAT_dom"/>
</dbReference>
<sequence>MEALQIIIGLNVANLKNHTIQNKISKLKIDILNIQDLNPNRETQIANLFKQLGGEKVQTNLREVLEEENQITLACCEHNDQVIGIASMCTYKVISRKKGWIEDVVVDEQYRGQGIGRKLMEKLLEEGKKKGLTEILLFTEDHRIPAIRLYLDLDFKLKESQIYTLKICHRR</sequence>
<organism evidence="4 5">
    <name type="scientific">Cecembia calidifontis</name>
    <dbReference type="NCBI Taxonomy" id="1187080"/>
    <lineage>
        <taxon>Bacteria</taxon>
        <taxon>Pseudomonadati</taxon>
        <taxon>Bacteroidota</taxon>
        <taxon>Cytophagia</taxon>
        <taxon>Cytophagales</taxon>
        <taxon>Cyclobacteriaceae</taxon>
        <taxon>Cecembia</taxon>
    </lineage>
</organism>
<dbReference type="PANTHER" id="PTHR43626:SF4">
    <property type="entry name" value="GCN5-RELATED N-ACETYLTRANSFERASE 2, CHLOROPLASTIC"/>
    <property type="match status" value="1"/>
</dbReference>
<dbReference type="Gene3D" id="3.40.630.30">
    <property type="match status" value="1"/>
</dbReference>
<reference evidence="4 5" key="1">
    <citation type="submission" date="2019-02" db="EMBL/GenBank/DDBJ databases">
        <title>Genomic Encyclopedia of Archaeal and Bacterial Type Strains, Phase II (KMG-II): from individual species to whole genera.</title>
        <authorList>
            <person name="Goeker M."/>
        </authorList>
    </citation>
    <scope>NUCLEOTIDE SEQUENCE [LARGE SCALE GENOMIC DNA]</scope>
    <source>
        <strain evidence="4 5">DSM 21411</strain>
    </source>
</reference>
<accession>A0A4Q7PAQ6</accession>
<evidence type="ECO:0000256" key="1">
    <source>
        <dbReference type="ARBA" id="ARBA00022679"/>
    </source>
</evidence>
<gene>
    <name evidence="4" type="ORF">BC751_2644</name>
</gene>
<protein>
    <submittedName>
        <fullName evidence="4">Acetyltransferase (GNAT) family protein</fullName>
    </submittedName>
</protein>
<evidence type="ECO:0000256" key="2">
    <source>
        <dbReference type="ARBA" id="ARBA00023315"/>
    </source>
</evidence>
<dbReference type="Pfam" id="PF00583">
    <property type="entry name" value="Acetyltransf_1"/>
    <property type="match status" value="1"/>
</dbReference>